<evidence type="ECO:0000313" key="1">
    <source>
        <dbReference type="EMBL" id="MFC6880329.1"/>
    </source>
</evidence>
<proteinExistence type="predicted"/>
<sequence>MDGRGDRFFRLFRGRCGVGEGFHHQRERVRGGHVADDLFGAFSGGGEEEGTFASAQEAFDHAADGCGLGRVLRDLDQAYASAFLAHEGFRVHQEAGQILPFAGHVAGEEGPQSGQLGLPPDGRDVLGRSAQAFLERLVRCDEGLVGRRSRVTQGLAALARLAGLC</sequence>
<reference evidence="2" key="1">
    <citation type="journal article" date="2019" name="Int. J. Syst. Evol. Microbiol.">
        <title>The Global Catalogue of Microorganisms (GCM) 10K type strain sequencing project: providing services to taxonomists for standard genome sequencing and annotation.</title>
        <authorList>
            <consortium name="The Broad Institute Genomics Platform"/>
            <consortium name="The Broad Institute Genome Sequencing Center for Infectious Disease"/>
            <person name="Wu L."/>
            <person name="Ma J."/>
        </authorList>
    </citation>
    <scope>NUCLEOTIDE SEQUENCE [LARGE SCALE GENOMIC DNA]</scope>
    <source>
        <strain evidence="2">JCM 3369</strain>
    </source>
</reference>
<accession>A0ABW2CH43</accession>
<gene>
    <name evidence="1" type="ORF">ACFQKB_11200</name>
</gene>
<dbReference type="EMBL" id="JBHSXS010000005">
    <property type="protein sequence ID" value="MFC6880329.1"/>
    <property type="molecule type" value="Genomic_DNA"/>
</dbReference>
<dbReference type="RefSeq" id="WP_378063205.1">
    <property type="nucleotide sequence ID" value="NZ_JBHSXS010000005.1"/>
</dbReference>
<organism evidence="1 2">
    <name type="scientific">Actinomadura yumaensis</name>
    <dbReference type="NCBI Taxonomy" id="111807"/>
    <lineage>
        <taxon>Bacteria</taxon>
        <taxon>Bacillati</taxon>
        <taxon>Actinomycetota</taxon>
        <taxon>Actinomycetes</taxon>
        <taxon>Streptosporangiales</taxon>
        <taxon>Thermomonosporaceae</taxon>
        <taxon>Actinomadura</taxon>
    </lineage>
</organism>
<name>A0ABW2CH43_9ACTN</name>
<keyword evidence="2" id="KW-1185">Reference proteome</keyword>
<comment type="caution">
    <text evidence="1">The sequence shown here is derived from an EMBL/GenBank/DDBJ whole genome shotgun (WGS) entry which is preliminary data.</text>
</comment>
<evidence type="ECO:0000313" key="2">
    <source>
        <dbReference type="Proteomes" id="UP001596380"/>
    </source>
</evidence>
<dbReference type="Proteomes" id="UP001596380">
    <property type="component" value="Unassembled WGS sequence"/>
</dbReference>
<protein>
    <submittedName>
        <fullName evidence="1">Uncharacterized protein</fullName>
    </submittedName>
</protein>